<proteinExistence type="predicted"/>
<evidence type="ECO:0000313" key="1">
    <source>
        <dbReference type="EMBL" id="MFC4195961.1"/>
    </source>
</evidence>
<dbReference type="EMBL" id="JBHSBY010000029">
    <property type="protein sequence ID" value="MFC4195961.1"/>
    <property type="molecule type" value="Genomic_DNA"/>
</dbReference>
<protein>
    <submittedName>
        <fullName evidence="1">Uncharacterized protein</fullName>
    </submittedName>
</protein>
<keyword evidence="2" id="KW-1185">Reference proteome</keyword>
<dbReference type="Proteomes" id="UP001595792">
    <property type="component" value="Unassembled WGS sequence"/>
</dbReference>
<gene>
    <name evidence="1" type="ORF">ACFOUY_04575</name>
</gene>
<organism evidence="1 2">
    <name type="scientific">Pedobacter jamesrossensis</name>
    <dbReference type="NCBI Taxonomy" id="1908238"/>
    <lineage>
        <taxon>Bacteria</taxon>
        <taxon>Pseudomonadati</taxon>
        <taxon>Bacteroidota</taxon>
        <taxon>Sphingobacteriia</taxon>
        <taxon>Sphingobacteriales</taxon>
        <taxon>Sphingobacteriaceae</taxon>
        <taxon>Pedobacter</taxon>
    </lineage>
</organism>
<name>A0ABV8NIE9_9SPHI</name>
<comment type="caution">
    <text evidence="1">The sequence shown here is derived from an EMBL/GenBank/DDBJ whole genome shotgun (WGS) entry which is preliminary data.</text>
</comment>
<reference evidence="2" key="1">
    <citation type="journal article" date="2019" name="Int. J. Syst. Evol. Microbiol.">
        <title>The Global Catalogue of Microorganisms (GCM) 10K type strain sequencing project: providing services to taxonomists for standard genome sequencing and annotation.</title>
        <authorList>
            <consortium name="The Broad Institute Genomics Platform"/>
            <consortium name="The Broad Institute Genome Sequencing Center for Infectious Disease"/>
            <person name="Wu L."/>
            <person name="Ma J."/>
        </authorList>
    </citation>
    <scope>NUCLEOTIDE SEQUENCE [LARGE SCALE GENOMIC DNA]</scope>
    <source>
        <strain evidence="2">CCM 8689</strain>
    </source>
</reference>
<accession>A0ABV8NIE9</accession>
<sequence>MSIYFQYPSINEYQNIVYPLKTEKIEMQKIIDEDRINQEHFDELKDFLALKPV</sequence>
<dbReference type="RefSeq" id="WP_378959279.1">
    <property type="nucleotide sequence ID" value="NZ_JBHRXC010000016.1"/>
</dbReference>
<evidence type="ECO:0000313" key="2">
    <source>
        <dbReference type="Proteomes" id="UP001595792"/>
    </source>
</evidence>